<proteinExistence type="predicted"/>
<feature type="region of interest" description="Disordered" evidence="1">
    <location>
        <begin position="169"/>
        <end position="190"/>
    </location>
</feature>
<dbReference type="OrthoDB" id="420046at2759"/>
<organism evidence="3 4">
    <name type="scientific">Biomphalaria glabrata</name>
    <name type="common">Bloodfluke planorb</name>
    <name type="synonym">Freshwater snail</name>
    <dbReference type="NCBI Taxonomy" id="6526"/>
    <lineage>
        <taxon>Eukaryota</taxon>
        <taxon>Metazoa</taxon>
        <taxon>Spiralia</taxon>
        <taxon>Lophotrochozoa</taxon>
        <taxon>Mollusca</taxon>
        <taxon>Gastropoda</taxon>
        <taxon>Heterobranchia</taxon>
        <taxon>Euthyneura</taxon>
        <taxon>Panpulmonata</taxon>
        <taxon>Hygrophila</taxon>
        <taxon>Lymnaeoidea</taxon>
        <taxon>Planorbidae</taxon>
        <taxon>Biomphalaria</taxon>
    </lineage>
</organism>
<sequence length="845" mass="96492">MDGTTEQKLHLGKHNGLKVFKHLTKSNDQLQTIQLISYKKTNSEDSSKSSSAENRSCMSVDNQPYGCNIRKQETNPQAVELPNIALRPGHSVRTDHSVNYLHDVNLTSSKETKAFRTKQNKVKNNNLLSDRKENVENKQDQNGDKTSKFSTKLKVPNLIRNRTADSNIPQARNTLSNRPGHERTTKGGKALAKTSVTRAERRDVTHRHVLDQPTHHKLELCDFVEQDIIGGDEVRTMGFGPTKITYLDYVASGRPLRSIENFIRQHVMPNYANTHTEVSYYAAQTTKFREEAREIIKESVHATENDAVIFCGSGSTSAFHKVIHAMDLKKSTYMLSPIVLLGPYEHHSNILPWIEIKAKVIHIKQTHEGLINLQHLEQELKDIQDGPKRTIIGSFSAASNVTGILTDTVAISKMMHKYGGLAFFDFACAAPYVEIDMNCVQDGPDAYKDAIFISTHKFLGGPQTPGILIAKKWVFRNQVPHGVGGGTVVFVRRQNHKYYAEPEHREEGGTPAIIESIRAGLVFKLKDTFTSQFIMERETEYFQQALSAWSKHPDLLILGCIKVERLPIFSLLFRNPHTGRLLHHDFVALVLNQLFGLQVRSGCACAALYGLELMGMSEEVAQRYEKFITESNRTADREKNSESNIESYDGLDNIIFKPGFVRLNLPFFASAKCINFIKKAILLMADHGWKLLPLFDFERKTGKWWYREEQTFQPDKSLKDINFTKGFSCMKSSSSQERYKDTNTPIFKRFPGLDYDEIIERATYILNDVSKPNQYDLSDQTLEYKGDADELRWFMLPSEAADIIHQREKEHQNEILSKTNDREEWRKKIDRSCVVPQWSSRTKDR</sequence>
<dbReference type="SUPFAM" id="SSF53383">
    <property type="entry name" value="PLP-dependent transferases"/>
    <property type="match status" value="1"/>
</dbReference>
<keyword evidence="3" id="KW-1185">Reference proteome</keyword>
<dbReference type="PANTHER" id="PTHR43686:SF1">
    <property type="entry name" value="AMINOTRAN_5 DOMAIN-CONTAINING PROTEIN"/>
    <property type="match status" value="1"/>
</dbReference>
<dbReference type="GeneID" id="106050548"/>
<name>A0A9W3B7X8_BIOGL</name>
<dbReference type="Gene3D" id="3.40.640.10">
    <property type="entry name" value="Type I PLP-dependent aspartate aminotransferase-like (Major domain)"/>
    <property type="match status" value="1"/>
</dbReference>
<feature type="region of interest" description="Disordered" evidence="1">
    <location>
        <begin position="40"/>
        <end position="60"/>
    </location>
</feature>
<dbReference type="Gene3D" id="3.90.1150.10">
    <property type="entry name" value="Aspartate Aminotransferase, domain 1"/>
    <property type="match status" value="1"/>
</dbReference>
<evidence type="ECO:0000259" key="2">
    <source>
        <dbReference type="Pfam" id="PF00266"/>
    </source>
</evidence>
<dbReference type="InterPro" id="IPR015422">
    <property type="entry name" value="PyrdxlP-dep_Trfase_small"/>
</dbReference>
<dbReference type="RefSeq" id="XP_055895582.1">
    <property type="nucleotide sequence ID" value="XM_056039607.1"/>
</dbReference>
<dbReference type="InterPro" id="IPR015424">
    <property type="entry name" value="PyrdxlP-dep_Trfase"/>
</dbReference>
<dbReference type="PANTHER" id="PTHR43686">
    <property type="entry name" value="SULFURTRANSFERASE-RELATED"/>
    <property type="match status" value="1"/>
</dbReference>
<evidence type="ECO:0000256" key="1">
    <source>
        <dbReference type="SAM" id="MobiDB-lite"/>
    </source>
</evidence>
<dbReference type="InterPro" id="IPR000192">
    <property type="entry name" value="Aminotrans_V_dom"/>
</dbReference>
<dbReference type="Proteomes" id="UP001165740">
    <property type="component" value="Chromosome 8"/>
</dbReference>
<reference evidence="4" key="1">
    <citation type="submission" date="2025-08" db="UniProtKB">
        <authorList>
            <consortium name="RefSeq"/>
        </authorList>
    </citation>
    <scope>IDENTIFICATION</scope>
</reference>
<evidence type="ECO:0000313" key="3">
    <source>
        <dbReference type="Proteomes" id="UP001165740"/>
    </source>
</evidence>
<feature type="domain" description="Aminotransferase class V" evidence="2">
    <location>
        <begin position="246"/>
        <end position="607"/>
    </location>
</feature>
<gene>
    <name evidence="4" type="primary">LOC106050548</name>
</gene>
<protein>
    <submittedName>
        <fullName evidence="4">Uncharacterized protein LOC106050548 isoform X1</fullName>
    </submittedName>
</protein>
<accession>A0A9W3B7X8</accession>
<dbReference type="OMA" id="NICETCE"/>
<feature type="region of interest" description="Disordered" evidence="1">
    <location>
        <begin position="111"/>
        <end position="148"/>
    </location>
</feature>
<feature type="compositionally biased region" description="Basic and acidic residues" evidence="1">
    <location>
        <begin position="129"/>
        <end position="147"/>
    </location>
</feature>
<evidence type="ECO:0000313" key="4">
    <source>
        <dbReference type="RefSeq" id="XP_055895582.1"/>
    </source>
</evidence>
<dbReference type="AlphaFoldDB" id="A0A9W3B7X8"/>
<dbReference type="Pfam" id="PF00266">
    <property type="entry name" value="Aminotran_5"/>
    <property type="match status" value="1"/>
</dbReference>
<dbReference type="InterPro" id="IPR015421">
    <property type="entry name" value="PyrdxlP-dep_Trfase_major"/>
</dbReference>